<dbReference type="OrthoDB" id="46836at2759"/>
<sequence length="229" mass="24930">MKMGGSALALLVGILAVVAPCAEASPQPPSQPSRKDYAAAARWLLCASDHGIMATDGGVVNADLRKDSSTSASIPFGNVVAFADGNVEHNRIVNCTGEPYFYLTKLDATQQDLEGNSWATLAMSMADLRYSSHAPCSLVNAESPLCWRLNLVGKVSHVGENEKERARHSLFSRHPDMKFWPSDHEFQIFKMQVSKVFLIDFFGGAPNIPIEDYMNVVLDDKSATTLAPQ</sequence>
<evidence type="ECO:0000313" key="3">
    <source>
        <dbReference type="EMBL" id="GBG33846.1"/>
    </source>
</evidence>
<dbReference type="Proteomes" id="UP000241890">
    <property type="component" value="Unassembled WGS sequence"/>
</dbReference>
<proteinExistence type="predicted"/>
<feature type="signal peptide" evidence="1">
    <location>
        <begin position="1"/>
        <end position="24"/>
    </location>
</feature>
<protein>
    <submittedName>
        <fullName evidence="3">Protein CREG1</fullName>
    </submittedName>
</protein>
<dbReference type="InterPro" id="IPR055343">
    <property type="entry name" value="CREG_beta-barrel"/>
</dbReference>
<gene>
    <name evidence="3" type="ORF">FCC1311_100692</name>
</gene>
<comment type="caution">
    <text evidence="3">The sequence shown here is derived from an EMBL/GenBank/DDBJ whole genome shotgun (WGS) entry which is preliminary data.</text>
</comment>
<feature type="domain" description="CREG-like beta-barrel" evidence="2">
    <location>
        <begin position="32"/>
        <end position="215"/>
    </location>
</feature>
<feature type="chain" id="PRO_5015329276" evidence="1">
    <location>
        <begin position="25"/>
        <end position="229"/>
    </location>
</feature>
<keyword evidence="1" id="KW-0732">Signal</keyword>
<dbReference type="InParanoid" id="A0A2R5GSJ0"/>
<dbReference type="AlphaFoldDB" id="A0A2R5GSJ0"/>
<organism evidence="3 4">
    <name type="scientific">Hondaea fermentalgiana</name>
    <dbReference type="NCBI Taxonomy" id="2315210"/>
    <lineage>
        <taxon>Eukaryota</taxon>
        <taxon>Sar</taxon>
        <taxon>Stramenopiles</taxon>
        <taxon>Bigyra</taxon>
        <taxon>Labyrinthulomycetes</taxon>
        <taxon>Thraustochytrida</taxon>
        <taxon>Thraustochytriidae</taxon>
        <taxon>Hondaea</taxon>
    </lineage>
</organism>
<dbReference type="GO" id="GO:0005737">
    <property type="term" value="C:cytoplasm"/>
    <property type="evidence" value="ECO:0007669"/>
    <property type="project" value="UniProtKB-ARBA"/>
</dbReference>
<evidence type="ECO:0000256" key="1">
    <source>
        <dbReference type="SAM" id="SignalP"/>
    </source>
</evidence>
<dbReference type="Gene3D" id="2.30.110.10">
    <property type="entry name" value="Electron Transport, Fmn-binding Protein, Chain A"/>
    <property type="match status" value="1"/>
</dbReference>
<accession>A0A2R5GSJ0</accession>
<dbReference type="SUPFAM" id="SSF50475">
    <property type="entry name" value="FMN-binding split barrel"/>
    <property type="match status" value="1"/>
</dbReference>
<dbReference type="Pfam" id="PF13883">
    <property type="entry name" value="CREG_beta-barrel"/>
    <property type="match status" value="1"/>
</dbReference>
<dbReference type="PANTHER" id="PTHR13343:SF17">
    <property type="entry name" value="CELLULAR REPRESSOR OF E1A-STIMULATED GENES, ISOFORM A"/>
    <property type="match status" value="1"/>
</dbReference>
<keyword evidence="4" id="KW-1185">Reference proteome</keyword>
<evidence type="ECO:0000259" key="2">
    <source>
        <dbReference type="Pfam" id="PF13883"/>
    </source>
</evidence>
<reference evidence="3 4" key="1">
    <citation type="submission" date="2017-12" db="EMBL/GenBank/DDBJ databases">
        <title>Sequencing, de novo assembly and annotation of complete genome of a new Thraustochytrid species, strain FCC1311.</title>
        <authorList>
            <person name="Sedici K."/>
            <person name="Godart F."/>
            <person name="Aiese Cigliano R."/>
            <person name="Sanseverino W."/>
            <person name="Barakat M."/>
            <person name="Ortet P."/>
            <person name="Marechal E."/>
            <person name="Cagnac O."/>
            <person name="Amato A."/>
        </authorList>
    </citation>
    <scope>NUCLEOTIDE SEQUENCE [LARGE SCALE GENOMIC DNA]</scope>
</reference>
<evidence type="ECO:0000313" key="4">
    <source>
        <dbReference type="Proteomes" id="UP000241890"/>
    </source>
</evidence>
<name>A0A2R5GSJ0_9STRA</name>
<dbReference type="PANTHER" id="PTHR13343">
    <property type="entry name" value="CREG1 PROTEIN"/>
    <property type="match status" value="1"/>
</dbReference>
<dbReference type="EMBL" id="BEYU01000171">
    <property type="protein sequence ID" value="GBG33846.1"/>
    <property type="molecule type" value="Genomic_DNA"/>
</dbReference>
<dbReference type="InterPro" id="IPR012349">
    <property type="entry name" value="Split_barrel_FMN-bd"/>
</dbReference>